<dbReference type="EMBL" id="CP042261">
    <property type="protein sequence ID" value="QDY68590.1"/>
    <property type="molecule type" value="Genomic_DNA"/>
</dbReference>
<dbReference type="OrthoDB" id="9799347at2"/>
<evidence type="ECO:0000256" key="1">
    <source>
        <dbReference type="ARBA" id="ARBA00023284"/>
    </source>
</evidence>
<dbReference type="SUPFAM" id="SSF52833">
    <property type="entry name" value="Thioredoxin-like"/>
    <property type="match status" value="1"/>
</dbReference>
<dbReference type="InterPro" id="IPR050553">
    <property type="entry name" value="Thioredoxin_ResA/DsbE_sf"/>
</dbReference>
<dbReference type="InterPro" id="IPR000866">
    <property type="entry name" value="AhpC/TSA"/>
</dbReference>
<dbReference type="Proteomes" id="UP000318483">
    <property type="component" value="Chromosome"/>
</dbReference>
<evidence type="ECO:0000313" key="5">
    <source>
        <dbReference type="Proteomes" id="UP000318483"/>
    </source>
</evidence>
<accession>A0A5B8J2V3</accession>
<dbReference type="PANTHER" id="PTHR42852">
    <property type="entry name" value="THIOL:DISULFIDE INTERCHANGE PROTEIN DSBE"/>
    <property type="match status" value="1"/>
</dbReference>
<organism evidence="4 5">
    <name type="scientific">Qingshengfaniella alkalisoli</name>
    <dbReference type="NCBI Taxonomy" id="2599296"/>
    <lineage>
        <taxon>Bacteria</taxon>
        <taxon>Pseudomonadati</taxon>
        <taxon>Pseudomonadota</taxon>
        <taxon>Alphaproteobacteria</taxon>
        <taxon>Rhodobacterales</taxon>
        <taxon>Paracoccaceae</taxon>
        <taxon>Qingshengfaniella</taxon>
    </lineage>
</organism>
<dbReference type="RefSeq" id="WP_146363365.1">
    <property type="nucleotide sequence ID" value="NZ_CP042261.1"/>
</dbReference>
<dbReference type="GO" id="GO:0016209">
    <property type="term" value="F:antioxidant activity"/>
    <property type="evidence" value="ECO:0007669"/>
    <property type="project" value="InterPro"/>
</dbReference>
<sequence length="184" mass="20005">MRPILALLAFTAAFASAATAQDIPALEGLRKGDMKKLVFHNEAKDSSNAKFVTMQDDPASLEDFRGKYVLLNFWATWCAPCRTEMPMLDELEAEFGGDDFEVVALATGPNAPAAIRRFVEDEGLENLTIYRDPKQKVAREMAVLGLPITVLLDPDGNEIARMQGDAEWNGESAKAIIAAMLGGA</sequence>
<feature type="chain" id="PRO_5022969476" evidence="2">
    <location>
        <begin position="21"/>
        <end position="184"/>
    </location>
</feature>
<dbReference type="PANTHER" id="PTHR42852:SF17">
    <property type="entry name" value="THIOREDOXIN-LIKE PROTEIN HI_1115"/>
    <property type="match status" value="1"/>
</dbReference>
<dbReference type="Gene3D" id="3.40.30.10">
    <property type="entry name" value="Glutaredoxin"/>
    <property type="match status" value="1"/>
</dbReference>
<dbReference type="GO" id="GO:0015036">
    <property type="term" value="F:disulfide oxidoreductase activity"/>
    <property type="evidence" value="ECO:0007669"/>
    <property type="project" value="UniProtKB-ARBA"/>
</dbReference>
<protein>
    <submittedName>
        <fullName evidence="4">TlpA family protein disulfide reductase</fullName>
    </submittedName>
</protein>
<dbReference type="InterPro" id="IPR013766">
    <property type="entry name" value="Thioredoxin_domain"/>
</dbReference>
<dbReference type="InterPro" id="IPR036249">
    <property type="entry name" value="Thioredoxin-like_sf"/>
</dbReference>
<feature type="domain" description="Thioredoxin" evidence="3">
    <location>
        <begin position="14"/>
        <end position="182"/>
    </location>
</feature>
<keyword evidence="1" id="KW-0676">Redox-active center</keyword>
<reference evidence="4 5" key="1">
    <citation type="submission" date="2019-07" db="EMBL/GenBank/DDBJ databases">
        <title>Litoreibacter alkalisoli sp. nov., isolated from saline-alkaline soil.</title>
        <authorList>
            <person name="Wang S."/>
            <person name="Xu L."/>
            <person name="Xing Y.-T."/>
            <person name="Sun J.-Q."/>
        </authorList>
    </citation>
    <scope>NUCLEOTIDE SEQUENCE [LARGE SCALE GENOMIC DNA]</scope>
    <source>
        <strain evidence="4 5">LN3S51</strain>
    </source>
</reference>
<dbReference type="AlphaFoldDB" id="A0A5B8J2V3"/>
<feature type="signal peptide" evidence="2">
    <location>
        <begin position="1"/>
        <end position="20"/>
    </location>
</feature>
<dbReference type="KEGG" id="lit:FPZ52_02450"/>
<dbReference type="CDD" id="cd02966">
    <property type="entry name" value="TlpA_like_family"/>
    <property type="match status" value="1"/>
</dbReference>
<name>A0A5B8J2V3_9RHOB</name>
<keyword evidence="2" id="KW-0732">Signal</keyword>
<dbReference type="InterPro" id="IPR017937">
    <property type="entry name" value="Thioredoxin_CS"/>
</dbReference>
<gene>
    <name evidence="4" type="ORF">FPZ52_02450</name>
</gene>
<dbReference type="PROSITE" id="PS00194">
    <property type="entry name" value="THIOREDOXIN_1"/>
    <property type="match status" value="1"/>
</dbReference>
<dbReference type="PROSITE" id="PS51352">
    <property type="entry name" value="THIOREDOXIN_2"/>
    <property type="match status" value="1"/>
</dbReference>
<evidence type="ECO:0000256" key="2">
    <source>
        <dbReference type="SAM" id="SignalP"/>
    </source>
</evidence>
<evidence type="ECO:0000259" key="3">
    <source>
        <dbReference type="PROSITE" id="PS51352"/>
    </source>
</evidence>
<dbReference type="Pfam" id="PF00578">
    <property type="entry name" value="AhpC-TSA"/>
    <property type="match status" value="1"/>
</dbReference>
<evidence type="ECO:0000313" key="4">
    <source>
        <dbReference type="EMBL" id="QDY68590.1"/>
    </source>
</evidence>
<proteinExistence type="predicted"/>
<keyword evidence="5" id="KW-1185">Reference proteome</keyword>